<gene>
    <name evidence="5" type="ORF">DFR60_103329</name>
</gene>
<evidence type="ECO:0000256" key="2">
    <source>
        <dbReference type="ARBA" id="ARBA00022971"/>
    </source>
</evidence>
<feature type="domain" description="MobA/MobL protein" evidence="4">
    <location>
        <begin position="65"/>
        <end position="215"/>
    </location>
</feature>
<evidence type="ECO:0000256" key="3">
    <source>
        <dbReference type="SAM" id="Coils"/>
    </source>
</evidence>
<dbReference type="AlphaFoldDB" id="A0A2V3Y9U5"/>
<keyword evidence="2" id="KW-0184">Conjugation</keyword>
<protein>
    <submittedName>
        <fullName evidence="5">MobA/MobL family protein</fullName>
    </submittedName>
</protein>
<dbReference type="InterPro" id="IPR005053">
    <property type="entry name" value="MobA_MobL"/>
</dbReference>
<evidence type="ECO:0000313" key="5">
    <source>
        <dbReference type="EMBL" id="PXX55272.1"/>
    </source>
</evidence>
<reference evidence="5 6" key="1">
    <citation type="submission" date="2018-05" db="EMBL/GenBank/DDBJ databases">
        <title>Genomic Encyclopedia of Type Strains, Phase IV (KMG-IV): sequencing the most valuable type-strain genomes for metagenomic binning, comparative biology and taxonomic classification.</title>
        <authorList>
            <person name="Goeker M."/>
        </authorList>
    </citation>
    <scope>NUCLEOTIDE SEQUENCE [LARGE SCALE GENOMIC DNA]</scope>
    <source>
        <strain evidence="5 6">DSM 24995</strain>
    </source>
</reference>
<evidence type="ECO:0000256" key="1">
    <source>
        <dbReference type="ARBA" id="ARBA00010873"/>
    </source>
</evidence>
<proteinExistence type="inferred from homology"/>
<sequence>MPRHSFVQIQKITNVKGRIDYISSHARQENLYAVYDTAPLKFWNMLAKESQREFLKSGTEGKCIEARELIIALPESYVNFEPDWVLKTFTDSFKETHGVECVAALHHNKKKTNYHIHLIFSERTMLEEPDIKIASRNMFYDEHGKHVRTKKELLDEQGNMRSGCTIIAKGEVYEKRLFSNKISHFKSDVFLENEKKRYTDLINLYIKNPLEQLKVFDKSGVYLPMKKIGKNNPKAADIIADNQARKEWNQAVDVALVEGVPEADIKEIKKVEISKKVGQSIAVNGRNPGLFLQIIMRAKVILMNLLSKQKLPPQPKITVDITEFRKMQGIKQDLDKQVRIIRHIEEKELPDLLQQSGNLKGIFKSKERKEVERQIEIAQNRVSDLKSYLAKAVTRYGYKNIQSFIKVYGQCEKEVQQYQKELEEWKENNGLKQPKPESIRDKLRRYEQEAKEKNLAVLYLPTQKKEKHRNER</sequence>
<comment type="caution">
    <text evidence="5">The sequence shown here is derived from an EMBL/GenBank/DDBJ whole genome shotgun (WGS) entry which is preliminary data.</text>
</comment>
<evidence type="ECO:0000313" key="6">
    <source>
        <dbReference type="Proteomes" id="UP000248057"/>
    </source>
</evidence>
<dbReference type="Gene3D" id="3.30.930.30">
    <property type="match status" value="1"/>
</dbReference>
<dbReference type="EMBL" id="QJKD01000003">
    <property type="protein sequence ID" value="PXX55272.1"/>
    <property type="molecule type" value="Genomic_DNA"/>
</dbReference>
<feature type="coiled-coil region" evidence="3">
    <location>
        <begin position="368"/>
        <end position="428"/>
    </location>
</feature>
<keyword evidence="6" id="KW-1185">Reference proteome</keyword>
<accession>A0A2V3Y9U5</accession>
<evidence type="ECO:0000259" key="4">
    <source>
        <dbReference type="Pfam" id="PF03389"/>
    </source>
</evidence>
<organism evidence="5 6">
    <name type="scientific">Hungatella effluvii</name>
    <dbReference type="NCBI Taxonomy" id="1096246"/>
    <lineage>
        <taxon>Bacteria</taxon>
        <taxon>Bacillati</taxon>
        <taxon>Bacillota</taxon>
        <taxon>Clostridia</taxon>
        <taxon>Lachnospirales</taxon>
        <taxon>Lachnospiraceae</taxon>
        <taxon>Hungatella</taxon>
    </lineage>
</organism>
<dbReference type="GeneID" id="86060830"/>
<dbReference type="RefSeq" id="WP_110322352.1">
    <property type="nucleotide sequence ID" value="NZ_QJKD01000003.1"/>
</dbReference>
<dbReference type="Proteomes" id="UP000248057">
    <property type="component" value="Unassembled WGS sequence"/>
</dbReference>
<dbReference type="Pfam" id="PF03389">
    <property type="entry name" value="MobA_MobL"/>
    <property type="match status" value="1"/>
</dbReference>
<comment type="similarity">
    <text evidence="1">Belongs to the MobA/MobL family.</text>
</comment>
<name>A0A2V3Y9U5_9FIRM</name>
<keyword evidence="3" id="KW-0175">Coiled coil</keyword>